<dbReference type="Proteomes" id="UP000237000">
    <property type="component" value="Unassembled WGS sequence"/>
</dbReference>
<dbReference type="InParanoid" id="A0A2P5CZV9"/>
<feature type="non-terminal residue" evidence="1">
    <location>
        <position position="68"/>
    </location>
</feature>
<evidence type="ECO:0000313" key="2">
    <source>
        <dbReference type="Proteomes" id="UP000237000"/>
    </source>
</evidence>
<sequence>MTMLDFAEVGQIMAKSSNGHWFHEFPSRWLEWPWDFGDGVVPRRCTFRLAAAIQGGSIGGYEEGGMSW</sequence>
<name>A0A2P5CZV9_TREOI</name>
<dbReference type="EMBL" id="JXTC01000311">
    <property type="protein sequence ID" value="PON66586.1"/>
    <property type="molecule type" value="Genomic_DNA"/>
</dbReference>
<dbReference type="AlphaFoldDB" id="A0A2P5CZV9"/>
<keyword evidence="2" id="KW-1185">Reference proteome</keyword>
<comment type="caution">
    <text evidence="1">The sequence shown here is derived from an EMBL/GenBank/DDBJ whole genome shotgun (WGS) entry which is preliminary data.</text>
</comment>
<organism evidence="1 2">
    <name type="scientific">Trema orientale</name>
    <name type="common">Charcoal tree</name>
    <name type="synonym">Celtis orientalis</name>
    <dbReference type="NCBI Taxonomy" id="63057"/>
    <lineage>
        <taxon>Eukaryota</taxon>
        <taxon>Viridiplantae</taxon>
        <taxon>Streptophyta</taxon>
        <taxon>Embryophyta</taxon>
        <taxon>Tracheophyta</taxon>
        <taxon>Spermatophyta</taxon>
        <taxon>Magnoliopsida</taxon>
        <taxon>eudicotyledons</taxon>
        <taxon>Gunneridae</taxon>
        <taxon>Pentapetalae</taxon>
        <taxon>rosids</taxon>
        <taxon>fabids</taxon>
        <taxon>Rosales</taxon>
        <taxon>Cannabaceae</taxon>
        <taxon>Trema</taxon>
    </lineage>
</organism>
<gene>
    <name evidence="1" type="ORF">TorRG33x02_267540</name>
</gene>
<accession>A0A2P5CZV9</accession>
<proteinExistence type="predicted"/>
<evidence type="ECO:0000313" key="1">
    <source>
        <dbReference type="EMBL" id="PON66586.1"/>
    </source>
</evidence>
<reference evidence="2" key="1">
    <citation type="submission" date="2016-06" db="EMBL/GenBank/DDBJ databases">
        <title>Parallel loss of symbiosis genes in relatives of nitrogen-fixing non-legume Parasponia.</title>
        <authorList>
            <person name="Van Velzen R."/>
            <person name="Holmer R."/>
            <person name="Bu F."/>
            <person name="Rutten L."/>
            <person name="Van Zeijl A."/>
            <person name="Liu W."/>
            <person name="Santuari L."/>
            <person name="Cao Q."/>
            <person name="Sharma T."/>
            <person name="Shen D."/>
            <person name="Roswanjaya Y."/>
            <person name="Wardhani T."/>
            <person name="Kalhor M.S."/>
            <person name="Jansen J."/>
            <person name="Van den Hoogen J."/>
            <person name="Gungor B."/>
            <person name="Hartog M."/>
            <person name="Hontelez J."/>
            <person name="Verver J."/>
            <person name="Yang W.-C."/>
            <person name="Schijlen E."/>
            <person name="Repin R."/>
            <person name="Schilthuizen M."/>
            <person name="Schranz E."/>
            <person name="Heidstra R."/>
            <person name="Miyata K."/>
            <person name="Fedorova E."/>
            <person name="Kohlen W."/>
            <person name="Bisseling T."/>
            <person name="Smit S."/>
            <person name="Geurts R."/>
        </authorList>
    </citation>
    <scope>NUCLEOTIDE SEQUENCE [LARGE SCALE GENOMIC DNA]</scope>
    <source>
        <strain evidence="2">cv. RG33-2</strain>
    </source>
</reference>
<protein>
    <submittedName>
        <fullName evidence="1">Uncharacterized protein</fullName>
    </submittedName>
</protein>